<reference evidence="12 13" key="1">
    <citation type="submission" date="2017-12" db="EMBL/GenBank/DDBJ databases">
        <title>Hemimetabolous genomes reveal molecular basis of termite eusociality.</title>
        <authorList>
            <person name="Harrison M.C."/>
            <person name="Jongepier E."/>
            <person name="Robertson H.M."/>
            <person name="Arning N."/>
            <person name="Bitard-Feildel T."/>
            <person name="Chao H."/>
            <person name="Childers C.P."/>
            <person name="Dinh H."/>
            <person name="Doddapaneni H."/>
            <person name="Dugan S."/>
            <person name="Gowin J."/>
            <person name="Greiner C."/>
            <person name="Han Y."/>
            <person name="Hu H."/>
            <person name="Hughes D.S.T."/>
            <person name="Huylmans A.-K."/>
            <person name="Kemena C."/>
            <person name="Kremer L.P.M."/>
            <person name="Lee S.L."/>
            <person name="Lopez-Ezquerra A."/>
            <person name="Mallet L."/>
            <person name="Monroy-Kuhn J.M."/>
            <person name="Moser A."/>
            <person name="Murali S.C."/>
            <person name="Muzny D.M."/>
            <person name="Otani S."/>
            <person name="Piulachs M.-D."/>
            <person name="Poelchau M."/>
            <person name="Qu J."/>
            <person name="Schaub F."/>
            <person name="Wada-Katsumata A."/>
            <person name="Worley K.C."/>
            <person name="Xie Q."/>
            <person name="Ylla G."/>
            <person name="Poulsen M."/>
            <person name="Gibbs R.A."/>
            <person name="Schal C."/>
            <person name="Richards S."/>
            <person name="Belles X."/>
            <person name="Korb J."/>
            <person name="Bornberg-Bauer E."/>
        </authorList>
    </citation>
    <scope>NUCLEOTIDE SEQUENCE [LARGE SCALE GENOMIC DNA]</scope>
    <source>
        <tissue evidence="12">Whole body</tissue>
    </source>
</reference>
<dbReference type="PANTHER" id="PTHR11005">
    <property type="entry name" value="LYSOSOMAL ACID LIPASE-RELATED"/>
    <property type="match status" value="1"/>
</dbReference>
<organism evidence="12 13">
    <name type="scientific">Cryptotermes secundus</name>
    <dbReference type="NCBI Taxonomy" id="105785"/>
    <lineage>
        <taxon>Eukaryota</taxon>
        <taxon>Metazoa</taxon>
        <taxon>Ecdysozoa</taxon>
        <taxon>Arthropoda</taxon>
        <taxon>Hexapoda</taxon>
        <taxon>Insecta</taxon>
        <taxon>Pterygota</taxon>
        <taxon>Neoptera</taxon>
        <taxon>Polyneoptera</taxon>
        <taxon>Dictyoptera</taxon>
        <taxon>Blattodea</taxon>
        <taxon>Blattoidea</taxon>
        <taxon>Termitoidae</taxon>
        <taxon>Kalotermitidae</taxon>
        <taxon>Cryptotermitinae</taxon>
        <taxon>Cryptotermes</taxon>
    </lineage>
</organism>
<feature type="active site" description="Charge relay system" evidence="8">
    <location>
        <position position="344"/>
    </location>
</feature>
<keyword evidence="2 9" id="KW-0732">Signal</keyword>
<evidence type="ECO:0000256" key="9">
    <source>
        <dbReference type="SAM" id="SignalP"/>
    </source>
</evidence>
<dbReference type="InParanoid" id="A0A2J7QW21"/>
<dbReference type="InterPro" id="IPR006693">
    <property type="entry name" value="AB_hydrolase_lipase"/>
</dbReference>
<keyword evidence="4 7" id="KW-0442">Lipid degradation</keyword>
<evidence type="ECO:0000259" key="11">
    <source>
        <dbReference type="Pfam" id="PF12146"/>
    </source>
</evidence>
<dbReference type="Pfam" id="PF12146">
    <property type="entry name" value="Hydrolase_4"/>
    <property type="match status" value="1"/>
</dbReference>
<gene>
    <name evidence="12" type="primary">Lip3_9</name>
    <name evidence="12" type="ORF">B7P43_G04505</name>
</gene>
<sequence>MKSFILATVLTLWTVSVKDDKVEASYNADVDLTTPQVIRKYGYPAESHTVVTDDGYLLTLHRIPHGRKSVYNSTRTPVMLQHGLLASSSTWVTNGPEKSLAYILADLGYDVWLGNCRGNTYSRAHVTLSTDDPEFWNFSFHEMGVHDLPAEIDWILNITNHKKLFYVGHSMGTTMFYVLTTMRPEYNDKVQFMVSLAPVAFMGNVKSPIRLLAPFSRDIEYISHYLGTGEFLPHNKIIQWLEKVGCQLVTIEKQICEGLIFVVAGFDAQQFNMTLLPVILGQTPAGASTKTILHYTQEIQSRKFQQFDTGCRKDESGSEECKAVAEYDLSKITVPIALYYADNDWLASPPDVKHLASNLKGEVELIRIPFAKFNHIDFTWAIDVYDLVYKSVINNIKKHESNTNP</sequence>
<dbReference type="GO" id="GO:0016042">
    <property type="term" value="P:lipid catabolic process"/>
    <property type="evidence" value="ECO:0007669"/>
    <property type="project" value="UniProtKB-KW"/>
</dbReference>
<dbReference type="EMBL" id="NEVH01009768">
    <property type="protein sequence ID" value="PNF32786.1"/>
    <property type="molecule type" value="Genomic_DNA"/>
</dbReference>
<dbReference type="Pfam" id="PF04083">
    <property type="entry name" value="Abhydro_lipase"/>
    <property type="match status" value="1"/>
</dbReference>
<feature type="chain" id="PRO_5014559410" description="Lipase" evidence="9">
    <location>
        <begin position="25"/>
        <end position="405"/>
    </location>
</feature>
<evidence type="ECO:0000313" key="12">
    <source>
        <dbReference type="EMBL" id="PNF32787.1"/>
    </source>
</evidence>
<dbReference type="InterPro" id="IPR022742">
    <property type="entry name" value="Hydrolase_4"/>
</dbReference>
<dbReference type="OrthoDB" id="9974421at2759"/>
<evidence type="ECO:0000259" key="10">
    <source>
        <dbReference type="Pfam" id="PF04083"/>
    </source>
</evidence>
<feature type="signal peptide" evidence="9">
    <location>
        <begin position="1"/>
        <end position="24"/>
    </location>
</feature>
<evidence type="ECO:0000256" key="3">
    <source>
        <dbReference type="ARBA" id="ARBA00022801"/>
    </source>
</evidence>
<evidence type="ECO:0000256" key="6">
    <source>
        <dbReference type="ARBA" id="ARBA00023180"/>
    </source>
</evidence>
<name>A0A2J7QW21_9NEOP</name>
<protein>
    <recommendedName>
        <fullName evidence="7">Lipase</fullName>
    </recommendedName>
</protein>
<dbReference type="InterPro" id="IPR025483">
    <property type="entry name" value="Lipase_euk"/>
</dbReference>
<feature type="active site" description="Nucleophile" evidence="8">
    <location>
        <position position="170"/>
    </location>
</feature>
<evidence type="ECO:0000256" key="2">
    <source>
        <dbReference type="ARBA" id="ARBA00022729"/>
    </source>
</evidence>
<evidence type="ECO:0000256" key="8">
    <source>
        <dbReference type="PIRSR" id="PIRSR000862-1"/>
    </source>
</evidence>
<keyword evidence="6" id="KW-0325">Glycoprotein</keyword>
<dbReference type="Proteomes" id="UP000235965">
    <property type="component" value="Unassembled WGS sequence"/>
</dbReference>
<dbReference type="Gene3D" id="3.40.50.1820">
    <property type="entry name" value="alpha/beta hydrolase"/>
    <property type="match status" value="1"/>
</dbReference>
<keyword evidence="5" id="KW-0443">Lipid metabolism</keyword>
<feature type="domain" description="Partial AB-hydrolase lipase" evidence="10">
    <location>
        <begin position="35"/>
        <end position="95"/>
    </location>
</feature>
<comment type="similarity">
    <text evidence="1 7">Belongs to the AB hydrolase superfamily. Lipase family.</text>
</comment>
<proteinExistence type="inferred from homology"/>
<dbReference type="FunFam" id="3.40.50.1820:FF:000021">
    <property type="entry name" value="Lipase"/>
    <property type="match status" value="1"/>
</dbReference>
<dbReference type="EMBL" id="NEVH01009768">
    <property type="protein sequence ID" value="PNF32787.1"/>
    <property type="molecule type" value="Genomic_DNA"/>
</dbReference>
<dbReference type="STRING" id="105785.A0A2J7QW21"/>
<keyword evidence="3 7" id="KW-0378">Hydrolase</keyword>
<feature type="active site" description="Charge relay system" evidence="8">
    <location>
        <position position="375"/>
    </location>
</feature>
<accession>A0A2J7QW21</accession>
<keyword evidence="13" id="KW-1185">Reference proteome</keyword>
<evidence type="ECO:0000256" key="7">
    <source>
        <dbReference type="PIRNR" id="PIRNR000862"/>
    </source>
</evidence>
<dbReference type="GO" id="GO:0016788">
    <property type="term" value="F:hydrolase activity, acting on ester bonds"/>
    <property type="evidence" value="ECO:0007669"/>
    <property type="project" value="InterPro"/>
</dbReference>
<feature type="domain" description="Serine aminopeptidase S33" evidence="11">
    <location>
        <begin position="98"/>
        <end position="211"/>
    </location>
</feature>
<dbReference type="AlphaFoldDB" id="A0A2J7QW21"/>
<dbReference type="InterPro" id="IPR029058">
    <property type="entry name" value="AB_hydrolase_fold"/>
</dbReference>
<evidence type="ECO:0000256" key="4">
    <source>
        <dbReference type="ARBA" id="ARBA00022963"/>
    </source>
</evidence>
<dbReference type="EMBL" id="NEVH01009768">
    <property type="protein sequence ID" value="PNF32785.1"/>
    <property type="molecule type" value="Genomic_DNA"/>
</dbReference>
<evidence type="ECO:0000313" key="13">
    <source>
        <dbReference type="Proteomes" id="UP000235965"/>
    </source>
</evidence>
<evidence type="ECO:0000256" key="5">
    <source>
        <dbReference type="ARBA" id="ARBA00023098"/>
    </source>
</evidence>
<dbReference type="SUPFAM" id="SSF53474">
    <property type="entry name" value="alpha/beta-Hydrolases"/>
    <property type="match status" value="1"/>
</dbReference>
<comment type="caution">
    <text evidence="12">The sequence shown here is derived from an EMBL/GenBank/DDBJ whole genome shotgun (WGS) entry which is preliminary data.</text>
</comment>
<evidence type="ECO:0000256" key="1">
    <source>
        <dbReference type="ARBA" id="ARBA00010701"/>
    </source>
</evidence>
<dbReference type="PIRSF" id="PIRSF000862">
    <property type="entry name" value="Steryl_ester_lip"/>
    <property type="match status" value="1"/>
</dbReference>